<gene>
    <name evidence="2" type="ORF">RhiirA1_519217</name>
    <name evidence="1" type="ORF">RhiirA5_379033</name>
</gene>
<reference evidence="2 3" key="3">
    <citation type="submission" date="2017-10" db="EMBL/GenBank/DDBJ databases">
        <title>Extensive intraspecific genome diversity in a model arbuscular mycorrhizal fungus.</title>
        <authorList>
            <person name="Chen E.C.H."/>
            <person name="Morin E."/>
            <person name="Baudet D."/>
            <person name="Noel J."/>
            <person name="Ndikumana S."/>
            <person name="Charron P."/>
            <person name="St-Onge C."/>
            <person name="Giorgi J."/>
            <person name="Grigoriev I.V."/>
            <person name="Roux C."/>
            <person name="Martin F.M."/>
            <person name="Corradi N."/>
        </authorList>
    </citation>
    <scope>NUCLEOTIDE SEQUENCE [LARGE SCALE GENOMIC DNA]</scope>
    <source>
        <strain evidence="2 3">A1</strain>
    </source>
</reference>
<evidence type="ECO:0000313" key="1">
    <source>
        <dbReference type="EMBL" id="PKC04907.1"/>
    </source>
</evidence>
<evidence type="ECO:0000313" key="3">
    <source>
        <dbReference type="Proteomes" id="UP000232688"/>
    </source>
</evidence>
<dbReference type="VEuPathDB" id="FungiDB:RhiirA1_519217"/>
<dbReference type="VEuPathDB" id="FungiDB:FUN_013369"/>
<dbReference type="Proteomes" id="UP000232722">
    <property type="component" value="Unassembled WGS sequence"/>
</dbReference>
<reference evidence="1 4" key="1">
    <citation type="submission" date="2016-04" db="EMBL/GenBank/DDBJ databases">
        <title>Genome analyses suggest a sexual origin of heterokaryosis in a supposedly ancient asexual fungus.</title>
        <authorList>
            <person name="Ropars J."/>
            <person name="Sedzielewska K."/>
            <person name="Noel J."/>
            <person name="Charron P."/>
            <person name="Farinelli L."/>
            <person name="Marton T."/>
            <person name="Kruger M."/>
            <person name="Pelin A."/>
            <person name="Brachmann A."/>
            <person name="Corradi N."/>
        </authorList>
    </citation>
    <scope>NUCLEOTIDE SEQUENCE [LARGE SCALE GENOMIC DNA]</scope>
    <source>
        <strain evidence="1 4">A5</strain>
    </source>
</reference>
<comment type="caution">
    <text evidence="1">The sequence shown here is derived from an EMBL/GenBank/DDBJ whole genome shotgun (WGS) entry which is preliminary data.</text>
</comment>
<name>A0A2N0PDM2_9GLOM</name>
<accession>A0A2N0PDM2</accession>
<sequence length="196" mass="22487">MTDIGMYKQYEQPDVKKIRKNIVYKHKKFGKKISEKYRIIVLKGCFTNPEFDSTMSIFIFFGLGNFTGKAFNRLACVYCLKCENSGRIILLPLSRVATGTDAENWNFPKFVAFLINTKDEAARPKIAEKVWSTKISKLTRDTSVPSSVRKFTSELLPRTIIVLSFKMHSRVSKIISSSGSYRSRGQFWDNSHITFA</sequence>
<evidence type="ECO:0000313" key="2">
    <source>
        <dbReference type="EMBL" id="PKC63478.1"/>
    </source>
</evidence>
<dbReference type="EMBL" id="LLXH01000733">
    <property type="protein sequence ID" value="PKC63478.1"/>
    <property type="molecule type" value="Genomic_DNA"/>
</dbReference>
<organism evidence="1 4">
    <name type="scientific">Rhizophagus irregularis</name>
    <dbReference type="NCBI Taxonomy" id="588596"/>
    <lineage>
        <taxon>Eukaryota</taxon>
        <taxon>Fungi</taxon>
        <taxon>Fungi incertae sedis</taxon>
        <taxon>Mucoromycota</taxon>
        <taxon>Glomeromycotina</taxon>
        <taxon>Glomeromycetes</taxon>
        <taxon>Glomerales</taxon>
        <taxon>Glomeraceae</taxon>
        <taxon>Rhizophagus</taxon>
    </lineage>
</organism>
<evidence type="ECO:0000313" key="4">
    <source>
        <dbReference type="Proteomes" id="UP000232722"/>
    </source>
</evidence>
<reference evidence="1 4" key="2">
    <citation type="submission" date="2017-09" db="EMBL/GenBank/DDBJ databases">
        <title>Extensive intraspecific genome diversity in a model arbuscular mycorrhizal fungus.</title>
        <authorList>
            <person name="Chen E.C."/>
            <person name="Morin E."/>
            <person name="Beaudet D."/>
            <person name="Noel J."/>
            <person name="Ndikumana S."/>
            <person name="Charron P."/>
            <person name="St-Onge C."/>
            <person name="Giorgi J."/>
            <person name="Grigoriev I.V."/>
            <person name="Roux C."/>
            <person name="Martin F.M."/>
            <person name="Corradi N."/>
        </authorList>
    </citation>
    <scope>NUCLEOTIDE SEQUENCE [LARGE SCALE GENOMIC DNA]</scope>
    <source>
        <strain evidence="1 4">A5</strain>
    </source>
</reference>
<dbReference type="AlphaFoldDB" id="A0A2N0PDM2"/>
<dbReference type="Proteomes" id="UP000232688">
    <property type="component" value="Unassembled WGS sequence"/>
</dbReference>
<proteinExistence type="predicted"/>
<protein>
    <submittedName>
        <fullName evidence="1">Uncharacterized protein</fullName>
    </submittedName>
</protein>
<reference evidence="2 3" key="4">
    <citation type="submission" date="2017-10" db="EMBL/GenBank/DDBJ databases">
        <title>Genome analyses suggest a sexual origin of heterokaryosis in a supposedly ancient asexual fungus.</title>
        <authorList>
            <person name="Corradi N."/>
            <person name="Sedzielewska K."/>
            <person name="Noel J."/>
            <person name="Charron P."/>
            <person name="Farinelli L."/>
            <person name="Marton T."/>
            <person name="Kruger M."/>
            <person name="Pelin A."/>
            <person name="Brachmann A."/>
            <person name="Corradi N."/>
        </authorList>
    </citation>
    <scope>NUCLEOTIDE SEQUENCE [LARGE SCALE GENOMIC DNA]</scope>
    <source>
        <strain evidence="2 3">A1</strain>
    </source>
</reference>
<dbReference type="EMBL" id="LLXJ01000940">
    <property type="protein sequence ID" value="PKC04907.1"/>
    <property type="molecule type" value="Genomic_DNA"/>
</dbReference>